<gene>
    <name evidence="3" type="ORF">A3D25_05480</name>
</gene>
<dbReference type="PANTHER" id="PTHR48125">
    <property type="entry name" value="LP07818P1"/>
    <property type="match status" value="1"/>
</dbReference>
<evidence type="ECO:0000256" key="1">
    <source>
        <dbReference type="SAM" id="MobiDB-lite"/>
    </source>
</evidence>
<feature type="compositionally biased region" description="Pro residues" evidence="1">
    <location>
        <begin position="567"/>
        <end position="577"/>
    </location>
</feature>
<name>A0A1F5KHM4_9BACT</name>
<comment type="caution">
    <text evidence="3">The sequence shown here is derived from an EMBL/GenBank/DDBJ whole genome shotgun (WGS) entry which is preliminary data.</text>
</comment>
<protein>
    <recommendedName>
        <fullName evidence="2">PPM-type phosphatase domain-containing protein</fullName>
    </recommendedName>
</protein>
<feature type="compositionally biased region" description="Pro residues" evidence="1">
    <location>
        <begin position="1"/>
        <end position="14"/>
    </location>
</feature>
<feature type="region of interest" description="Disordered" evidence="1">
    <location>
        <begin position="1036"/>
        <end position="1057"/>
    </location>
</feature>
<dbReference type="InterPro" id="IPR036457">
    <property type="entry name" value="PPM-type-like_dom_sf"/>
</dbReference>
<feature type="region of interest" description="Disordered" evidence="1">
    <location>
        <begin position="1"/>
        <end position="59"/>
    </location>
</feature>
<evidence type="ECO:0000313" key="3">
    <source>
        <dbReference type="EMBL" id="OGE40447.1"/>
    </source>
</evidence>
<proteinExistence type="predicted"/>
<dbReference type="SUPFAM" id="SSF81606">
    <property type="entry name" value="PP2C-like"/>
    <property type="match status" value="1"/>
</dbReference>
<dbReference type="Proteomes" id="UP000177328">
    <property type="component" value="Unassembled WGS sequence"/>
</dbReference>
<sequence>APAPAAPAPAPAAPAPASTPLSSTASASVTSTPTTPTTTSPAVTASSVPLASPSGAPAETLAASAAASAELAEDPSDRLEHKLGVNSESVGATVRGASHRRSGLPNQDSLKIEYSPGEETGIMSVADGHGDARCFRSDVGSDIATTVFEDIGSQFLATLPDGLDRQGLQDAALAYLPGAVLAEWKSRVEADLASKPITETEIDSIPSAGAARAEVQANPTLAYGSTLVGAIATKEHLLLVQIGDGDIVIVNADGTVNTPITNPELMANQTTSLSNNNPTQFKVAVIDRSGGDPALVMVSTDGLANSNRGSTEFHEFATDIHKLIQTGQGEVVKQNMTRWLRDATQNGSGDDITMGIVALFPTTPVNAAEVAAVSSPDTGVPLGTPAVTETQVASVVVPEVRARQVVEITPRRKGELLRDVNNILRSSSENELALALRPTDLAQQVESMQGVPGVTLKDLHLEIAGEDSVVLAGHADSFPRFRSTIGGELRVDENNQLVLVGEPTLDLSSAHIVFKGLIRSKIADLNNSVKGKLNKEVVSAWEVTGFGIDPIAGRIHVLVHRKGTTAQPPPTPPPQTPPSGGGGGPGSPPPPNTSADAQELAAATRLAAQAADIVSSLRPARTVAAATQLASPPVDDARPVETAVSTEQPSRMGDLVTFTLRGEVTPEQQARLEASLGVPVHIAGEGGRRTLQVGAVGPSDPRFRERTRDQVIAELGRKVGVLVVDSGVPLPDWAIPPPVSIEPVSDVALAIEQPAVPIQPAVAVPAGTFDDRMEYSQPVVIELSETSPSPTAEQLRETEDWVSQTQQGSSRLRAFEAAGQTQEKQEYLAEMYRRVDQQRAAITARFGDGDALELLDPAPIQGVDWDFQTNPGGMWSCYLASADNALRMIGKSSPNNREQAFSRALGPDYITSHPIGAASGDVKRLIEESTPGVKVDFSADVADILEATRAGAVAIIPLNSGHVGVIPPGNQLYGSTGVPLEVRVIDPNGRGMRWMDVDQLVKSDIILAGRSGDFTPNSMALLIYALPDIEVGEAEDVAAEPPTSGPDSPSAPNEGEKPIDIDQVMSEISGDNKARVEEGLVEIRRLRAAQGDNFNPYAEDVIALVSKVSSDAKRAFIQTELGQEQERALSEKLASLVKGVNLYQEFVPEQRALMRELLSQIPGASELYDRAQASGDGSQTEEEVAAVNLLQELLVSHYNISNRDQVDISEDEQNVAGGIRYRSVVEGHPVAEVINATILYAQATNAALIARDSYRASLRGALAETAEQIGLRIVDGGGAYARLERIPPESPVQPPDGSGPDQPTSPAEPPEPELATETVQSVAPVRTLGRSRLRSLAQTVGRRAGQARNSLDKARDLAGQAKGKLGGLAGRAASLARNRFGRTQETLPPTENILDSAEAEGAMENSSDPEEAVPSAPGLDTGRRQRNRVELTPESVVAKVSNELHLDIRSKRILQVGFNNYLNNQIYADVRQNQETNTVMDRSRLQEVFQGIGDIWTVMPQLRVDSSRKKAVYKHLNDTVWKGNRSLPKQEKQGIAEDLVKIMSVPASARDRFPDMMEYVQRVGNRDYTPGRELNGELFAVLSSIKIIRDSVRGDYL</sequence>
<organism evidence="3 4">
    <name type="scientific">Candidatus Daviesbacteria bacterium RIFCSPHIGHO2_02_FULL_43_12</name>
    <dbReference type="NCBI Taxonomy" id="1797776"/>
    <lineage>
        <taxon>Bacteria</taxon>
        <taxon>Candidatus Daviesiibacteriota</taxon>
    </lineage>
</organism>
<dbReference type="EMBL" id="MFDD01000010">
    <property type="protein sequence ID" value="OGE40447.1"/>
    <property type="molecule type" value="Genomic_DNA"/>
</dbReference>
<feature type="non-terminal residue" evidence="3">
    <location>
        <position position="1"/>
    </location>
</feature>
<dbReference type="Gene3D" id="3.60.40.10">
    <property type="entry name" value="PPM-type phosphatase domain"/>
    <property type="match status" value="1"/>
</dbReference>
<accession>A0A1F5KHM4</accession>
<feature type="region of interest" description="Disordered" evidence="1">
    <location>
        <begin position="563"/>
        <end position="598"/>
    </location>
</feature>
<dbReference type="Pfam" id="PF13672">
    <property type="entry name" value="PP2C_2"/>
    <property type="match status" value="1"/>
</dbReference>
<reference evidence="3 4" key="1">
    <citation type="journal article" date="2016" name="Nat. Commun.">
        <title>Thousands of microbial genomes shed light on interconnected biogeochemical processes in an aquifer system.</title>
        <authorList>
            <person name="Anantharaman K."/>
            <person name="Brown C.T."/>
            <person name="Hug L.A."/>
            <person name="Sharon I."/>
            <person name="Castelle C.J."/>
            <person name="Probst A.J."/>
            <person name="Thomas B.C."/>
            <person name="Singh A."/>
            <person name="Wilkins M.J."/>
            <person name="Karaoz U."/>
            <person name="Brodie E.L."/>
            <person name="Williams K.H."/>
            <person name="Hubbard S.S."/>
            <person name="Banfield J.F."/>
        </authorList>
    </citation>
    <scope>NUCLEOTIDE SEQUENCE [LARGE SCALE GENOMIC DNA]</scope>
</reference>
<feature type="domain" description="PPM-type phosphatase" evidence="2">
    <location>
        <begin position="95"/>
        <end position="341"/>
    </location>
</feature>
<dbReference type="PANTHER" id="PTHR48125:SF12">
    <property type="entry name" value="AT HOOK TRANSCRIPTION FACTOR FAMILY-RELATED"/>
    <property type="match status" value="1"/>
</dbReference>
<feature type="compositionally biased region" description="Low complexity" evidence="1">
    <location>
        <begin position="15"/>
        <end position="49"/>
    </location>
</feature>
<feature type="region of interest" description="Disordered" evidence="1">
    <location>
        <begin position="1286"/>
        <end position="1321"/>
    </location>
</feature>
<feature type="region of interest" description="Disordered" evidence="1">
    <location>
        <begin position="1399"/>
        <end position="1428"/>
    </location>
</feature>
<evidence type="ECO:0000259" key="2">
    <source>
        <dbReference type="Pfam" id="PF13672"/>
    </source>
</evidence>
<feature type="region of interest" description="Disordered" evidence="1">
    <location>
        <begin position="627"/>
        <end position="649"/>
    </location>
</feature>
<dbReference type="InterPro" id="IPR001932">
    <property type="entry name" value="PPM-type_phosphatase-like_dom"/>
</dbReference>
<evidence type="ECO:0000313" key="4">
    <source>
        <dbReference type="Proteomes" id="UP000177328"/>
    </source>
</evidence>